<keyword evidence="4" id="KW-0460">Magnesium</keyword>
<dbReference type="SUPFAM" id="SSF56784">
    <property type="entry name" value="HAD-like"/>
    <property type="match status" value="1"/>
</dbReference>
<dbReference type="InterPro" id="IPR000150">
    <property type="entry name" value="Cof"/>
</dbReference>
<dbReference type="SFLD" id="SFLDG01140">
    <property type="entry name" value="C2.B:_Phosphomannomutase_and_P"/>
    <property type="match status" value="1"/>
</dbReference>
<evidence type="ECO:0000256" key="3">
    <source>
        <dbReference type="ARBA" id="ARBA00022801"/>
    </source>
</evidence>
<dbReference type="Gene3D" id="3.40.50.1000">
    <property type="entry name" value="HAD superfamily/HAD-like"/>
    <property type="match status" value="1"/>
</dbReference>
<dbReference type="CDD" id="cd07516">
    <property type="entry name" value="HAD_Pase"/>
    <property type="match status" value="1"/>
</dbReference>
<comment type="similarity">
    <text evidence="5">Belongs to the HAD-like hydrolase superfamily. Cof family.</text>
</comment>
<sequence>MTRMPIKAVVTDLDGTLLNPQHCISNYTAEVLKKIKEKGICFVVATGRPYAEVFSRIRHCHLAPDYIITSNGARIHDGAFNVVREHNIRPELVESLARMRTVKDPATGAELPKKFTTNIYRGIEWLTDKSIPEVNKAFHMDFQCTDLRERFYELQASELGEVHEIWFAGDHDELVLLDSALREKYPGDLCCTFSLPYLLDCVPAGVNKGSGVREVAEVLGLALDEVACFGDGMNDESMLQVTSASFIMANGQQRLKDAVPHAQIIGSNADDGVAKKLEEIFFSS</sequence>
<dbReference type="SFLD" id="SFLDS00003">
    <property type="entry name" value="Haloacid_Dehalogenase"/>
    <property type="match status" value="1"/>
</dbReference>
<evidence type="ECO:0000256" key="2">
    <source>
        <dbReference type="ARBA" id="ARBA00022723"/>
    </source>
</evidence>
<dbReference type="VEuPathDB" id="TriTrypDB:LdBPK_281480.1"/>
<reference evidence="6" key="1">
    <citation type="submission" date="2020-06" db="EMBL/GenBank/DDBJ databases">
        <authorList>
            <person name="Camacho E."/>
            <person name="Gonzalez-de la Fuente S."/>
            <person name="Rastrojo A."/>
            <person name="Peiro-Pastor R."/>
            <person name="Solana JC."/>
            <person name="Tabera L."/>
            <person name="Gamarro F."/>
            <person name="Carrasco-Ramiro F."/>
            <person name="Requena JM."/>
            <person name="Aguado B."/>
        </authorList>
    </citation>
    <scope>NUCLEOTIDE SEQUENCE</scope>
</reference>
<accession>A0A6J8FED0</accession>
<evidence type="ECO:0000256" key="5">
    <source>
        <dbReference type="ARBA" id="ARBA00034778"/>
    </source>
</evidence>
<dbReference type="GO" id="GO:0046872">
    <property type="term" value="F:metal ion binding"/>
    <property type="evidence" value="ECO:0007669"/>
    <property type="project" value="UniProtKB-KW"/>
</dbReference>
<dbReference type="NCBIfam" id="TIGR01484">
    <property type="entry name" value="HAD-SF-IIB"/>
    <property type="match status" value="1"/>
</dbReference>
<dbReference type="PANTHER" id="PTHR47267:SF5">
    <property type="entry name" value="DEHALOGENASE-LIKE HYDROLASE, PUTATIVE-RELATED"/>
    <property type="match status" value="1"/>
</dbReference>
<name>A0A6J8FED0_LEIDO</name>
<evidence type="ECO:0000313" key="6">
    <source>
        <dbReference type="EMBL" id="CAC5431529.1"/>
    </source>
</evidence>
<dbReference type="VEuPathDB" id="TriTrypDB:LDHU3_28.1870"/>
<dbReference type="PANTHER" id="PTHR47267">
    <property type="match status" value="1"/>
</dbReference>
<dbReference type="NCBIfam" id="TIGR00099">
    <property type="entry name" value="Cof-subfamily"/>
    <property type="match status" value="1"/>
</dbReference>
<gene>
    <name evidence="6" type="ORF">LDHU3_28.1870</name>
</gene>
<dbReference type="PROSITE" id="PS01228">
    <property type="entry name" value="COF_1"/>
    <property type="match status" value="1"/>
</dbReference>
<dbReference type="InterPro" id="IPR023214">
    <property type="entry name" value="HAD_sf"/>
</dbReference>
<dbReference type="AlphaFoldDB" id="A0A6J8FED0"/>
<keyword evidence="3 6" id="KW-0378">Hydrolase</keyword>
<keyword evidence="2" id="KW-0479">Metal-binding</keyword>
<protein>
    <submittedName>
        <fullName evidence="6">Haloacid_dehalogenase-like_hydrolase_putative/Gen eDB:LmjF.28.1370</fullName>
    </submittedName>
</protein>
<dbReference type="GO" id="GO:0016787">
    <property type="term" value="F:hydrolase activity"/>
    <property type="evidence" value="ECO:0007669"/>
    <property type="project" value="UniProtKB-KW"/>
</dbReference>
<comment type="cofactor">
    <cofactor evidence="1">
        <name>Mg(2+)</name>
        <dbReference type="ChEBI" id="CHEBI:18420"/>
    </cofactor>
</comment>
<evidence type="ECO:0000256" key="1">
    <source>
        <dbReference type="ARBA" id="ARBA00001946"/>
    </source>
</evidence>
<dbReference type="InterPro" id="IPR036412">
    <property type="entry name" value="HAD-like_sf"/>
</dbReference>
<dbReference type="Gene3D" id="3.30.1240.10">
    <property type="match status" value="1"/>
</dbReference>
<evidence type="ECO:0000313" key="7">
    <source>
        <dbReference type="Proteomes" id="UP000601710"/>
    </source>
</evidence>
<dbReference type="EMBL" id="LR812648">
    <property type="protein sequence ID" value="CAC5431529.1"/>
    <property type="molecule type" value="Genomic_DNA"/>
</dbReference>
<dbReference type="InterPro" id="IPR006379">
    <property type="entry name" value="HAD-SF_hydro_IIB"/>
</dbReference>
<organism evidence="6 7">
    <name type="scientific">Leishmania donovani</name>
    <dbReference type="NCBI Taxonomy" id="5661"/>
    <lineage>
        <taxon>Eukaryota</taxon>
        <taxon>Discoba</taxon>
        <taxon>Euglenozoa</taxon>
        <taxon>Kinetoplastea</taxon>
        <taxon>Metakinetoplastina</taxon>
        <taxon>Trypanosomatida</taxon>
        <taxon>Trypanosomatidae</taxon>
        <taxon>Leishmaniinae</taxon>
        <taxon>Leishmania</taxon>
    </lineage>
</organism>
<dbReference type="VEuPathDB" id="TriTrypDB:LdCL_280019500"/>
<evidence type="ECO:0000256" key="4">
    <source>
        <dbReference type="ARBA" id="ARBA00022842"/>
    </source>
</evidence>
<dbReference type="Proteomes" id="UP000601710">
    <property type="component" value="Chromosome 28"/>
</dbReference>
<proteinExistence type="inferred from homology"/>
<dbReference type="Pfam" id="PF08282">
    <property type="entry name" value="Hydrolase_3"/>
    <property type="match status" value="1"/>
</dbReference>